<gene>
    <name evidence="1" type="ORF">CSW64_10730</name>
</gene>
<sequence>MAKPLIVSIPHSLGAAEARRRIETGFADLTAKLPGGGGDIQQSWDGDRMTFAALIAGQDIRGSLDVLADAIRIEVLLPGLLGMLAGKIGGKLKQEGQILLEDKRKG</sequence>
<dbReference type="EMBL" id="CP024201">
    <property type="protein sequence ID" value="ATQ42851.1"/>
    <property type="molecule type" value="Genomic_DNA"/>
</dbReference>
<dbReference type="OrthoDB" id="8853368at2"/>
<dbReference type="AlphaFoldDB" id="A0A2D2AXZ6"/>
<accession>A0A2D2AXZ6</accession>
<proteinExistence type="predicted"/>
<keyword evidence="2" id="KW-1185">Reference proteome</keyword>
<reference evidence="1 2" key="1">
    <citation type="submission" date="2017-10" db="EMBL/GenBank/DDBJ databases">
        <title>Genome sequence of Caulobacter mirabilis FWC38.</title>
        <authorList>
            <person name="Fiebig A."/>
            <person name="Crosson S."/>
        </authorList>
    </citation>
    <scope>NUCLEOTIDE SEQUENCE [LARGE SCALE GENOMIC DNA]</scope>
    <source>
        <strain evidence="1 2">FWC 38</strain>
    </source>
</reference>
<name>A0A2D2AXZ6_9CAUL</name>
<organism evidence="1 2">
    <name type="scientific">Caulobacter mirabilis</name>
    <dbReference type="NCBI Taxonomy" id="69666"/>
    <lineage>
        <taxon>Bacteria</taxon>
        <taxon>Pseudomonadati</taxon>
        <taxon>Pseudomonadota</taxon>
        <taxon>Alphaproteobacteria</taxon>
        <taxon>Caulobacterales</taxon>
        <taxon>Caulobacteraceae</taxon>
        <taxon>Caulobacter</taxon>
    </lineage>
</organism>
<protein>
    <submittedName>
        <fullName evidence="1">Polyhydroxyalkanoic acid system protein</fullName>
    </submittedName>
</protein>
<dbReference type="KEGG" id="cmb:CSW64_10730"/>
<evidence type="ECO:0000313" key="2">
    <source>
        <dbReference type="Proteomes" id="UP000228945"/>
    </source>
</evidence>
<dbReference type="Pfam" id="PF09650">
    <property type="entry name" value="PHA_gran_rgn"/>
    <property type="match status" value="1"/>
</dbReference>
<dbReference type="InterPro" id="IPR013433">
    <property type="entry name" value="PHA_gran_rgn"/>
</dbReference>
<dbReference type="Proteomes" id="UP000228945">
    <property type="component" value="Chromosome"/>
</dbReference>
<evidence type="ECO:0000313" key="1">
    <source>
        <dbReference type="EMBL" id="ATQ42851.1"/>
    </source>
</evidence>
<dbReference type="RefSeq" id="WP_099622104.1">
    <property type="nucleotide sequence ID" value="NZ_CP024201.1"/>
</dbReference>